<gene>
    <name evidence="1" type="ORF">UNSW2_399</name>
</gene>
<dbReference type="AlphaFoldDB" id="U2F6C1"/>
<dbReference type="PATRIC" id="fig|1242965.3.peg.858"/>
<dbReference type="Proteomes" id="UP000016625">
    <property type="component" value="Unassembled WGS sequence"/>
</dbReference>
<sequence length="37" mass="4356">MHESFRLNFAYELAKFGKENITLIILFTKALITFGFM</sequence>
<evidence type="ECO:0000313" key="1">
    <source>
        <dbReference type="EMBL" id="ERJ32081.1"/>
    </source>
</evidence>
<organism evidence="1 2">
    <name type="scientific">Campylobacter concisus UNSW2</name>
    <dbReference type="NCBI Taxonomy" id="1242965"/>
    <lineage>
        <taxon>Bacteria</taxon>
        <taxon>Pseudomonadati</taxon>
        <taxon>Campylobacterota</taxon>
        <taxon>Epsilonproteobacteria</taxon>
        <taxon>Campylobacterales</taxon>
        <taxon>Campylobacteraceae</taxon>
        <taxon>Campylobacter</taxon>
    </lineage>
</organism>
<comment type="caution">
    <text evidence="1">The sequence shown here is derived from an EMBL/GenBank/DDBJ whole genome shotgun (WGS) entry which is preliminary data.</text>
</comment>
<evidence type="ECO:0000313" key="2">
    <source>
        <dbReference type="Proteomes" id="UP000016625"/>
    </source>
</evidence>
<accession>U2F6C1</accession>
<proteinExistence type="predicted"/>
<name>U2F6C1_9BACT</name>
<reference evidence="1 2" key="1">
    <citation type="journal article" date="2013" name="BMC Genomics">
        <title>Comparative genomics of Campylobacter concisus isolates reveals genetic diversity and provides insights into disease association.</title>
        <authorList>
            <person name="Deshpande N.P."/>
            <person name="Kaakoush N.O."/>
            <person name="Wilkins M.R."/>
            <person name="Mitchell H.M."/>
        </authorList>
    </citation>
    <scope>NUCLEOTIDE SEQUENCE [LARGE SCALE GENOMIC DNA]</scope>
    <source>
        <strain evidence="1 2">UNSW2</strain>
    </source>
</reference>
<protein>
    <submittedName>
        <fullName evidence="1">Uncharacterized protein</fullName>
    </submittedName>
</protein>
<dbReference type="EMBL" id="ANNJ01000005">
    <property type="protein sequence ID" value="ERJ32081.1"/>
    <property type="molecule type" value="Genomic_DNA"/>
</dbReference>